<dbReference type="InterPro" id="IPR050546">
    <property type="entry name" value="Glycosyl_Hydrlase_16"/>
</dbReference>
<protein>
    <recommendedName>
        <fullName evidence="3">GH16 domain-containing protein</fullName>
    </recommendedName>
</protein>
<dbReference type="RefSeq" id="XP_001422037.1">
    <property type="nucleotide sequence ID" value="XM_001422000.1"/>
</dbReference>
<dbReference type="PANTHER" id="PTHR10963:SF60">
    <property type="entry name" value="GRAM-NEGATIVE BACTERIA-BINDING PROTEIN 1-RELATED"/>
    <property type="match status" value="1"/>
</dbReference>
<dbReference type="GO" id="GO:0004553">
    <property type="term" value="F:hydrolase activity, hydrolyzing O-glycosyl compounds"/>
    <property type="evidence" value="ECO:0007669"/>
    <property type="project" value="InterPro"/>
</dbReference>
<evidence type="ECO:0000256" key="2">
    <source>
        <dbReference type="SAM" id="Phobius"/>
    </source>
</evidence>
<dbReference type="AlphaFoldDB" id="A4S9B8"/>
<dbReference type="EMBL" id="CP000596">
    <property type="protein sequence ID" value="ABP00331.1"/>
    <property type="molecule type" value="Genomic_DNA"/>
</dbReference>
<dbReference type="SUPFAM" id="SSF49899">
    <property type="entry name" value="Concanavalin A-like lectins/glucanases"/>
    <property type="match status" value="1"/>
</dbReference>
<dbReference type="OrthoDB" id="527711at2759"/>
<dbReference type="Gramene" id="ABP00331">
    <property type="protein sequence ID" value="ABP00331"/>
    <property type="gene ID" value="OSTLU_89444"/>
</dbReference>
<feature type="transmembrane region" description="Helical" evidence="2">
    <location>
        <begin position="330"/>
        <end position="352"/>
    </location>
</feature>
<dbReference type="eggNOG" id="ENOG502S6SN">
    <property type="taxonomic scope" value="Eukaryota"/>
</dbReference>
<dbReference type="GO" id="GO:0005975">
    <property type="term" value="P:carbohydrate metabolic process"/>
    <property type="evidence" value="ECO:0007669"/>
    <property type="project" value="InterPro"/>
</dbReference>
<feature type="region of interest" description="Disordered" evidence="1">
    <location>
        <begin position="1"/>
        <end position="52"/>
    </location>
</feature>
<reference evidence="4 5" key="1">
    <citation type="journal article" date="2007" name="Proc. Natl. Acad. Sci. U.S.A.">
        <title>The tiny eukaryote Ostreococcus provides genomic insights into the paradox of plankton speciation.</title>
        <authorList>
            <person name="Palenik B."/>
            <person name="Grimwood J."/>
            <person name="Aerts A."/>
            <person name="Rouze P."/>
            <person name="Salamov A."/>
            <person name="Putnam N."/>
            <person name="Dupont C."/>
            <person name="Jorgensen R."/>
            <person name="Derelle E."/>
            <person name="Rombauts S."/>
            <person name="Zhou K."/>
            <person name="Otillar R."/>
            <person name="Merchant S.S."/>
            <person name="Podell S."/>
            <person name="Gaasterland T."/>
            <person name="Napoli C."/>
            <person name="Gendler K."/>
            <person name="Manuell A."/>
            <person name="Tai V."/>
            <person name="Vallon O."/>
            <person name="Piganeau G."/>
            <person name="Jancek S."/>
            <person name="Heijde M."/>
            <person name="Jabbari K."/>
            <person name="Bowler C."/>
            <person name="Lohr M."/>
            <person name="Robbens S."/>
            <person name="Werner G."/>
            <person name="Dubchak I."/>
            <person name="Pazour G.J."/>
            <person name="Ren Q."/>
            <person name="Paulsen I."/>
            <person name="Delwiche C."/>
            <person name="Schmutz J."/>
            <person name="Rokhsar D."/>
            <person name="Van de Peer Y."/>
            <person name="Moreau H."/>
            <person name="Grigoriev I.V."/>
        </authorList>
    </citation>
    <scope>NUCLEOTIDE SEQUENCE [LARGE SCALE GENOMIC DNA]</scope>
    <source>
        <strain evidence="4 5">CCE9901</strain>
    </source>
</reference>
<keyword evidence="2" id="KW-1133">Transmembrane helix</keyword>
<evidence type="ECO:0000256" key="1">
    <source>
        <dbReference type="SAM" id="MobiDB-lite"/>
    </source>
</evidence>
<dbReference type="CDD" id="cd08023">
    <property type="entry name" value="GH16_laminarinase_like"/>
    <property type="match status" value="1"/>
</dbReference>
<keyword evidence="5" id="KW-1185">Reference proteome</keyword>
<feature type="region of interest" description="Disordered" evidence="1">
    <location>
        <begin position="442"/>
        <end position="477"/>
    </location>
</feature>
<organism evidence="4 5">
    <name type="scientific">Ostreococcus lucimarinus (strain CCE9901)</name>
    <dbReference type="NCBI Taxonomy" id="436017"/>
    <lineage>
        <taxon>Eukaryota</taxon>
        <taxon>Viridiplantae</taxon>
        <taxon>Chlorophyta</taxon>
        <taxon>Mamiellophyceae</taxon>
        <taxon>Mamiellales</taxon>
        <taxon>Bathycoccaceae</taxon>
        <taxon>Ostreococcus</taxon>
    </lineage>
</organism>
<dbReference type="GeneID" id="5005936"/>
<dbReference type="KEGG" id="olu:OSTLU_89444"/>
<dbReference type="PANTHER" id="PTHR10963">
    <property type="entry name" value="GLYCOSYL HYDROLASE-RELATED"/>
    <property type="match status" value="1"/>
</dbReference>
<feature type="domain" description="GH16" evidence="3">
    <location>
        <begin position="41"/>
        <end position="324"/>
    </location>
</feature>
<keyword evidence="2" id="KW-0472">Membrane</keyword>
<evidence type="ECO:0000259" key="3">
    <source>
        <dbReference type="PROSITE" id="PS51762"/>
    </source>
</evidence>
<dbReference type="PROSITE" id="PS51762">
    <property type="entry name" value="GH16_2"/>
    <property type="match status" value="1"/>
</dbReference>
<dbReference type="OMA" id="ESGYHFA"/>
<dbReference type="Pfam" id="PF00722">
    <property type="entry name" value="Glyco_hydro_16"/>
    <property type="match status" value="1"/>
</dbReference>
<evidence type="ECO:0000313" key="4">
    <source>
        <dbReference type="EMBL" id="ABP00331.1"/>
    </source>
</evidence>
<sequence length="477" mass="52887">MPTRPPANAAAIKERAAARRRAGATPRRGFPQSVPGSTKGASSKDARQPGWELTFSDEFDGDALDLSKWRPKVNESAPGLERHGGQQQFYVPEMCKVVDGALVIGTRRQRGVRTAATPHGGAVGHRGRGDQYPFLSCWVDTKEAFTQTYGRVEIRAKIPESKCPGVWPQHWMLPDPEKSVPKRACWPLGGQIDIMQSYGRGLGGPGTRAGTVESGYHFAPKAECGAEGFSRSAYPPMMDPAIDFSADFHTYAVEWSKDSLTFTVDGHPVHHLTRFNVPIIPRWPFYLILNTAVSPFGMPAALNQCDDDMFHYVDYVRVYKRASAQVNADVWRFLSFSVVVLITFVAASVCTLRRAFNRDVDDYGIIDGDDEDEDVDLLAFDEDLYITHADEFGTATHKPVKAFSYSVNDDDDSTISFNRRRTDRTEAATPLIGDVALALPDDGTGRFRSSGPYIRRRANPPKSSRPGVYSDVWARDE</sequence>
<proteinExistence type="predicted"/>
<keyword evidence="2" id="KW-0812">Transmembrane</keyword>
<dbReference type="InterPro" id="IPR000757">
    <property type="entry name" value="Beta-glucanase-like"/>
</dbReference>
<dbReference type="STRING" id="436017.A4S9B8"/>
<dbReference type="HOGENOM" id="CLU_572916_0_0_1"/>
<name>A4S9B8_OSTLU</name>
<dbReference type="CAZy" id="GH16">
    <property type="family name" value="Glycoside Hydrolase Family 16"/>
</dbReference>
<dbReference type="Gene3D" id="2.60.120.200">
    <property type="match status" value="1"/>
</dbReference>
<accession>A4S9B8</accession>
<dbReference type="Proteomes" id="UP000001568">
    <property type="component" value="Chromosome 16"/>
</dbReference>
<dbReference type="InterPro" id="IPR013320">
    <property type="entry name" value="ConA-like_dom_sf"/>
</dbReference>
<gene>
    <name evidence="4" type="ORF">OSTLU_89444</name>
</gene>
<evidence type="ECO:0000313" key="5">
    <source>
        <dbReference type="Proteomes" id="UP000001568"/>
    </source>
</evidence>